<comment type="caution">
    <text evidence="6">The sequence shown here is derived from an EMBL/GenBank/DDBJ whole genome shotgun (WGS) entry which is preliminary data.</text>
</comment>
<protein>
    <submittedName>
        <fullName evidence="6">Cytochrome C</fullName>
    </submittedName>
</protein>
<reference evidence="6 7" key="1">
    <citation type="submission" date="2018-11" db="EMBL/GenBank/DDBJ databases">
        <title>Photobacterium sp. BEI247 sp. nov., a marine bacterium isolated from Yongle Blue Hole in the South China Sea.</title>
        <authorList>
            <person name="Wang X."/>
        </authorList>
    </citation>
    <scope>NUCLEOTIDE SEQUENCE [LARGE SCALE GENOMIC DNA]</scope>
    <source>
        <strain evidence="7">BEI247</strain>
    </source>
</reference>
<dbReference type="Gene3D" id="1.10.760.10">
    <property type="entry name" value="Cytochrome c-like domain"/>
    <property type="match status" value="1"/>
</dbReference>
<dbReference type="EMBL" id="RJLM01000001">
    <property type="protein sequence ID" value="RWX57664.1"/>
    <property type="molecule type" value="Genomic_DNA"/>
</dbReference>
<dbReference type="OrthoDB" id="8480010at2"/>
<organism evidence="6 7">
    <name type="scientific">Photobacterium chitinilyticum</name>
    <dbReference type="NCBI Taxonomy" id="2485123"/>
    <lineage>
        <taxon>Bacteria</taxon>
        <taxon>Pseudomonadati</taxon>
        <taxon>Pseudomonadota</taxon>
        <taxon>Gammaproteobacteria</taxon>
        <taxon>Vibrionales</taxon>
        <taxon>Vibrionaceae</taxon>
        <taxon>Photobacterium</taxon>
    </lineage>
</organism>
<keyword evidence="3 4" id="KW-0408">Iron</keyword>
<dbReference type="InterPro" id="IPR036909">
    <property type="entry name" value="Cyt_c-like_dom_sf"/>
</dbReference>
<accession>A0A3S3QSC1</accession>
<evidence type="ECO:0000313" key="7">
    <source>
        <dbReference type="Proteomes" id="UP000287563"/>
    </source>
</evidence>
<dbReference type="GO" id="GO:0020037">
    <property type="term" value="F:heme binding"/>
    <property type="evidence" value="ECO:0007669"/>
    <property type="project" value="InterPro"/>
</dbReference>
<proteinExistence type="predicted"/>
<dbReference type="GO" id="GO:0046872">
    <property type="term" value="F:metal ion binding"/>
    <property type="evidence" value="ECO:0007669"/>
    <property type="project" value="UniProtKB-KW"/>
</dbReference>
<evidence type="ECO:0000256" key="2">
    <source>
        <dbReference type="ARBA" id="ARBA00022723"/>
    </source>
</evidence>
<name>A0A3S3QSC1_9GAMM</name>
<evidence type="ECO:0000259" key="5">
    <source>
        <dbReference type="PROSITE" id="PS51007"/>
    </source>
</evidence>
<feature type="domain" description="Cytochrome c" evidence="5">
    <location>
        <begin position="19"/>
        <end position="120"/>
    </location>
</feature>
<dbReference type="AlphaFoldDB" id="A0A3S3QSC1"/>
<sequence length="134" mass="14855">MFGLVGCEQASTGFSLPVGDPTQGKDVFLSMQCLSCHEMEGFERPDGTEDKLSVTLGGKVQSLKTYAELVTSVINPSHQLAKGYALSEIQASGKSVMPVYNNIMTVEQLIDLITFLESQYELEPYTRTEYIIYR</sequence>
<keyword evidence="2 4" id="KW-0479">Metal-binding</keyword>
<keyword evidence="7" id="KW-1185">Reference proteome</keyword>
<evidence type="ECO:0000256" key="3">
    <source>
        <dbReference type="ARBA" id="ARBA00023004"/>
    </source>
</evidence>
<keyword evidence="1 4" id="KW-0349">Heme</keyword>
<evidence type="ECO:0000256" key="1">
    <source>
        <dbReference type="ARBA" id="ARBA00022617"/>
    </source>
</evidence>
<evidence type="ECO:0000256" key="4">
    <source>
        <dbReference type="PROSITE-ProRule" id="PRU00433"/>
    </source>
</evidence>
<dbReference type="PROSITE" id="PS51007">
    <property type="entry name" value="CYTC"/>
    <property type="match status" value="1"/>
</dbReference>
<dbReference type="InterPro" id="IPR009056">
    <property type="entry name" value="Cyt_c-like_dom"/>
</dbReference>
<dbReference type="SUPFAM" id="SSF46626">
    <property type="entry name" value="Cytochrome c"/>
    <property type="match status" value="1"/>
</dbReference>
<dbReference type="Pfam" id="PF00034">
    <property type="entry name" value="Cytochrom_C"/>
    <property type="match status" value="1"/>
</dbReference>
<evidence type="ECO:0000313" key="6">
    <source>
        <dbReference type="EMBL" id="RWX57664.1"/>
    </source>
</evidence>
<dbReference type="Proteomes" id="UP000287563">
    <property type="component" value="Unassembled WGS sequence"/>
</dbReference>
<gene>
    <name evidence="6" type="ORF">EDI28_02925</name>
</gene>
<dbReference type="GO" id="GO:0009055">
    <property type="term" value="F:electron transfer activity"/>
    <property type="evidence" value="ECO:0007669"/>
    <property type="project" value="InterPro"/>
</dbReference>